<keyword evidence="7" id="KW-1185">Reference proteome</keyword>
<dbReference type="EMBL" id="JALJOT010000012">
    <property type="protein sequence ID" value="KAK9904975.1"/>
    <property type="molecule type" value="Genomic_DNA"/>
</dbReference>
<dbReference type="CDD" id="cd00077">
    <property type="entry name" value="HDc"/>
    <property type="match status" value="1"/>
</dbReference>
<comment type="similarity">
    <text evidence="1">Belongs to the RelA/SpoT family.</text>
</comment>
<dbReference type="Pfam" id="PF04607">
    <property type="entry name" value="RelA_SpoT"/>
    <property type="match status" value="1"/>
</dbReference>
<dbReference type="CDD" id="cd05399">
    <property type="entry name" value="NT_Rel-Spo_like"/>
    <property type="match status" value="1"/>
</dbReference>
<feature type="region of interest" description="Disordered" evidence="4">
    <location>
        <begin position="339"/>
        <end position="367"/>
    </location>
</feature>
<dbReference type="Pfam" id="PF24500">
    <property type="entry name" value="DUF7589"/>
    <property type="match status" value="1"/>
</dbReference>
<organism evidence="6 7">
    <name type="scientific">Coccomyxa subellipsoidea</name>
    <dbReference type="NCBI Taxonomy" id="248742"/>
    <lineage>
        <taxon>Eukaryota</taxon>
        <taxon>Viridiplantae</taxon>
        <taxon>Chlorophyta</taxon>
        <taxon>core chlorophytes</taxon>
        <taxon>Trebouxiophyceae</taxon>
        <taxon>Trebouxiophyceae incertae sedis</taxon>
        <taxon>Coccomyxaceae</taxon>
        <taxon>Coccomyxa</taxon>
    </lineage>
</organism>
<feature type="domain" description="HD" evidence="5">
    <location>
        <begin position="129"/>
        <end position="258"/>
    </location>
</feature>
<keyword evidence="3" id="KW-0342">GTP-binding</keyword>
<gene>
    <name evidence="6" type="ORF">WJX75_006786</name>
</gene>
<feature type="region of interest" description="Disordered" evidence="4">
    <location>
        <begin position="832"/>
        <end position="857"/>
    </location>
</feature>
<evidence type="ECO:0000256" key="3">
    <source>
        <dbReference type="ARBA" id="ARBA00023134"/>
    </source>
</evidence>
<accession>A0ABR2YH30</accession>
<dbReference type="PANTHER" id="PTHR21262">
    <property type="entry name" value="GUANOSINE-3',5'-BIS DIPHOSPHATE 3'-PYROPHOSPHOHYDROLASE"/>
    <property type="match status" value="1"/>
</dbReference>
<dbReference type="InterPro" id="IPR006674">
    <property type="entry name" value="HD_domain"/>
</dbReference>
<evidence type="ECO:0000313" key="7">
    <source>
        <dbReference type="Proteomes" id="UP001491310"/>
    </source>
</evidence>
<proteinExistence type="inferred from homology"/>
<evidence type="ECO:0000256" key="2">
    <source>
        <dbReference type="ARBA" id="ARBA00013251"/>
    </source>
</evidence>
<dbReference type="InterPro" id="IPR043519">
    <property type="entry name" value="NT_sf"/>
</dbReference>
<dbReference type="SUPFAM" id="SSF81301">
    <property type="entry name" value="Nucleotidyltransferase"/>
    <property type="match status" value="1"/>
</dbReference>
<dbReference type="Gene3D" id="1.10.3210.10">
    <property type="entry name" value="Hypothetical protein af1432"/>
    <property type="match status" value="1"/>
</dbReference>
<dbReference type="Proteomes" id="UP001491310">
    <property type="component" value="Unassembled WGS sequence"/>
</dbReference>
<evidence type="ECO:0000259" key="5">
    <source>
        <dbReference type="PROSITE" id="PS51831"/>
    </source>
</evidence>
<comment type="caution">
    <text evidence="6">The sequence shown here is derived from an EMBL/GenBank/DDBJ whole genome shotgun (WGS) entry which is preliminary data.</text>
</comment>
<name>A0ABR2YH30_9CHLO</name>
<sequence>MLSAPVAAEIVRRTAASAVGGAISANAVASVAHGPLSQAGNTLVWYSIAGMLSASFGASMLPVAKYAWERLEHLLVPQLEKEKAQQEPIHLYGVNTTCSRYLNRPEALRAAHFAAAAHEGQKRLTGDPYIVHCVETAAIVECLHATSRLDEMDERVEAAVLAALLHDVVDDTRVSLEEVRAEFGPRIARIVGQVAQLSTTTQLLRRRRRTHNEMYVGGNAPAPELTREEDADLRKMILAMVDEPLVLVVKLADRLHNMRTVFALRPDRQRAVAIETMQVWCSLAERLGMYSLKSELEDLCFAVMHPREYRALRSELDTIWGLPPLSPTCIADAADKALTAPATPPKSDPADDSPAIPTGSITVSPPAEVALPSSSLQTFASSSGTGVSTPVASSNILSMPGAARRGTSVQEGSAAVAAATTSSELTVGTTECSSTMSSSRGATVGSVSQVLDSGAATVGAAMRGAADVAAAAAALGGMAAEECTGGESTSGKAQHNRTPEQQEAWELIQTVLPFHAVTFRSGASPQHSRAVLDVLDKCAHRLLYELKMEGLATGLDVHVEGRIKSLYSMYRKMIRKGVSLREVFDALALRVVVDDQNGYKMQQAIEACYEIQPAVHRLWRPIRGELDDYIFNPKASGYQSLHSAVIGPAGVPMEVQIRTSSMHEIAEYGAAAHWAYKDSPHAPVASGASTSGDIKVGQPMVRVLRGKLQLGVVVDIEGGRMLVAVVVPSRVMPDTSIDKNQVKTVLAYVRRKKFWAPGHGDLHLSLESYMLCKDGYWHLVDSYDQKQPPFVMPLQNVQKGFDGVKGHAKLTSAEARKARLLRRMLEWQRDLLGDPEGMEGEAGSSGDSGRNAPLPQSSQVQVLIVPTGKIEQVERGTTAGDIIRQKGRIEIEEEGRSRQIGPRLVNVNNHLVPESTPLGDGDWVSLSPELLEI</sequence>
<dbReference type="InterPro" id="IPR003607">
    <property type="entry name" value="HD/PDEase_dom"/>
</dbReference>
<dbReference type="InterPro" id="IPR056011">
    <property type="entry name" value="DUF7589"/>
</dbReference>
<evidence type="ECO:0000256" key="4">
    <source>
        <dbReference type="SAM" id="MobiDB-lite"/>
    </source>
</evidence>
<dbReference type="SUPFAM" id="SSF109604">
    <property type="entry name" value="HD-domain/PDEase-like"/>
    <property type="match status" value="1"/>
</dbReference>
<dbReference type="PANTHER" id="PTHR21262:SF31">
    <property type="entry name" value="GTP PYROPHOSPHOKINASE"/>
    <property type="match status" value="1"/>
</dbReference>
<evidence type="ECO:0000256" key="1">
    <source>
        <dbReference type="ARBA" id="ARBA00007476"/>
    </source>
</evidence>
<keyword evidence="3" id="KW-0547">Nucleotide-binding</keyword>
<dbReference type="PROSITE" id="PS51831">
    <property type="entry name" value="HD"/>
    <property type="match status" value="1"/>
</dbReference>
<dbReference type="Gene3D" id="3.30.460.10">
    <property type="entry name" value="Beta Polymerase, domain 2"/>
    <property type="match status" value="1"/>
</dbReference>
<dbReference type="Pfam" id="PF13328">
    <property type="entry name" value="HD_4"/>
    <property type="match status" value="1"/>
</dbReference>
<protein>
    <recommendedName>
        <fullName evidence="2">GTP diphosphokinase</fullName>
        <ecNumber evidence="2">2.7.6.5</ecNumber>
    </recommendedName>
</protein>
<reference evidence="6 7" key="1">
    <citation type="journal article" date="2024" name="Nat. Commun.">
        <title>Phylogenomics reveals the evolutionary origins of lichenization in chlorophyte algae.</title>
        <authorList>
            <person name="Puginier C."/>
            <person name="Libourel C."/>
            <person name="Otte J."/>
            <person name="Skaloud P."/>
            <person name="Haon M."/>
            <person name="Grisel S."/>
            <person name="Petersen M."/>
            <person name="Berrin J.G."/>
            <person name="Delaux P.M."/>
            <person name="Dal Grande F."/>
            <person name="Keller J."/>
        </authorList>
    </citation>
    <scope>NUCLEOTIDE SEQUENCE [LARGE SCALE GENOMIC DNA]</scope>
    <source>
        <strain evidence="6 7">SAG 216-7</strain>
    </source>
</reference>
<dbReference type="EC" id="2.7.6.5" evidence="2"/>
<dbReference type="SMART" id="SM00471">
    <property type="entry name" value="HDc"/>
    <property type="match status" value="1"/>
</dbReference>
<dbReference type="InterPro" id="IPR007685">
    <property type="entry name" value="RelA_SpoT"/>
</dbReference>
<evidence type="ECO:0000313" key="6">
    <source>
        <dbReference type="EMBL" id="KAK9904975.1"/>
    </source>
</evidence>
<dbReference type="SMART" id="SM00954">
    <property type="entry name" value="RelA_SpoT"/>
    <property type="match status" value="1"/>
</dbReference>